<feature type="transmembrane region" description="Helical" evidence="1">
    <location>
        <begin position="157"/>
        <end position="175"/>
    </location>
</feature>
<dbReference type="AlphaFoldDB" id="A0A0U3MVH5"/>
<dbReference type="KEGG" id="ptx:ABW99_20805"/>
<keyword evidence="4" id="KW-1185">Reference proteome</keyword>
<keyword evidence="1" id="KW-0812">Transmembrane</keyword>
<evidence type="ECO:0000259" key="2">
    <source>
        <dbReference type="SMART" id="SM00014"/>
    </source>
</evidence>
<dbReference type="STRING" id="445709.ABW99_20805"/>
<dbReference type="InterPro" id="IPR036938">
    <property type="entry name" value="PAP2/HPO_sf"/>
</dbReference>
<dbReference type="Proteomes" id="UP000036700">
    <property type="component" value="Chromosome"/>
</dbReference>
<accession>A0A0U3MVH5</accession>
<reference evidence="4" key="1">
    <citation type="submission" date="2015-06" db="EMBL/GenBank/DDBJ databases">
        <authorList>
            <person name="Hoefler B.C."/>
            <person name="Straight P.D."/>
        </authorList>
    </citation>
    <scope>NUCLEOTIDE SEQUENCE [LARGE SCALE GENOMIC DNA]</scope>
    <source>
        <strain evidence="4">DSM 25325</strain>
    </source>
</reference>
<name>A0A0U3MVH5_9BURK</name>
<evidence type="ECO:0000256" key="1">
    <source>
        <dbReference type="SAM" id="Phobius"/>
    </source>
</evidence>
<dbReference type="EMBL" id="CP011568">
    <property type="protein sequence ID" value="ALX34841.1"/>
    <property type="molecule type" value="Genomic_DNA"/>
</dbReference>
<evidence type="ECO:0000313" key="3">
    <source>
        <dbReference type="EMBL" id="ALX34841.1"/>
    </source>
</evidence>
<feature type="transmembrane region" description="Helical" evidence="1">
    <location>
        <begin position="129"/>
        <end position="150"/>
    </location>
</feature>
<dbReference type="SMART" id="SM00014">
    <property type="entry name" value="acidPPc"/>
    <property type="match status" value="1"/>
</dbReference>
<proteinExistence type="predicted"/>
<dbReference type="InterPro" id="IPR000326">
    <property type="entry name" value="PAP2/HPO"/>
</dbReference>
<keyword evidence="1" id="KW-1133">Transmembrane helix</keyword>
<dbReference type="SUPFAM" id="SSF48317">
    <property type="entry name" value="Acid phosphatase/Vanadium-dependent haloperoxidase"/>
    <property type="match status" value="1"/>
</dbReference>
<feature type="transmembrane region" description="Helical" evidence="1">
    <location>
        <begin position="44"/>
        <end position="65"/>
    </location>
</feature>
<dbReference type="Gene3D" id="1.20.144.10">
    <property type="entry name" value="Phosphatidic acid phosphatase type 2/haloperoxidase"/>
    <property type="match status" value="1"/>
</dbReference>
<gene>
    <name evidence="3" type="ORF">ABW99_20805</name>
</gene>
<protein>
    <recommendedName>
        <fullName evidence="2">Phosphatidic acid phosphatase type 2/haloperoxidase domain-containing protein</fullName>
    </recommendedName>
</protein>
<feature type="transmembrane region" description="Helical" evidence="1">
    <location>
        <begin position="72"/>
        <end position="89"/>
    </location>
</feature>
<evidence type="ECO:0000313" key="4">
    <source>
        <dbReference type="Proteomes" id="UP000036700"/>
    </source>
</evidence>
<keyword evidence="1" id="KW-0472">Membrane</keyword>
<organism evidence="3 4">
    <name type="scientific">Pandoraea thiooxydans</name>
    <dbReference type="NCBI Taxonomy" id="445709"/>
    <lineage>
        <taxon>Bacteria</taxon>
        <taxon>Pseudomonadati</taxon>
        <taxon>Pseudomonadota</taxon>
        <taxon>Betaproteobacteria</taxon>
        <taxon>Burkholderiales</taxon>
        <taxon>Burkholderiaceae</taxon>
        <taxon>Pandoraea</taxon>
    </lineage>
</organism>
<dbReference type="Pfam" id="PF01569">
    <property type="entry name" value="PAP2"/>
    <property type="match status" value="1"/>
</dbReference>
<feature type="domain" description="Phosphatidic acid phosphatase type 2/haloperoxidase" evidence="2">
    <location>
        <begin position="77"/>
        <end position="196"/>
    </location>
</feature>
<feature type="transmembrane region" description="Helical" evidence="1">
    <location>
        <begin position="181"/>
        <end position="199"/>
    </location>
</feature>
<sequence>MWLLSLLACAVLVGVSILWLDRPLSNWVHRTTYGNPLVIRLSQIPDPLFVLAWPGLLLAGAVSLWRRRFDGAWASLALCSGSVALVMLIKNGLKVIAGRTWPETWINNNPSFIRDGAFGFHWFAGWDRAYASFPSGHLSVMLACCSVLWLRHPRWRWLYLLLIMLTAVGQLGANYHWLSDVIAGAFLGTATGCFTVWLARRQVHS</sequence>